<dbReference type="Pfam" id="PF12333">
    <property type="entry name" value="Ipi1_N"/>
    <property type="match status" value="1"/>
</dbReference>
<protein>
    <submittedName>
        <fullName evidence="9">Testis-expressed protein 10</fullName>
    </submittedName>
</protein>
<evidence type="ECO:0000256" key="4">
    <source>
        <dbReference type="ARBA" id="ARBA00023242"/>
    </source>
</evidence>
<dbReference type="SUPFAM" id="SSF48371">
    <property type="entry name" value="ARM repeat"/>
    <property type="match status" value="1"/>
</dbReference>
<dbReference type="PANTHER" id="PTHR16056">
    <property type="entry name" value="REGULATOR OF MICROTUBULE DYNAMICS PROTEIN"/>
    <property type="match status" value="1"/>
</dbReference>
<evidence type="ECO:0000256" key="1">
    <source>
        <dbReference type="ARBA" id="ARBA00004604"/>
    </source>
</evidence>
<reference evidence="9" key="1">
    <citation type="submission" date="2025-08" db="UniProtKB">
        <authorList>
            <consortium name="RefSeq"/>
        </authorList>
    </citation>
    <scope>IDENTIFICATION</scope>
    <source>
        <tissue evidence="9">Sperm</tissue>
    </source>
</reference>
<comment type="similarity">
    <text evidence="3">Belongs to the IPI1/TEX10 family.</text>
</comment>
<organism evidence="8 9">
    <name type="scientific">Petromyzon marinus</name>
    <name type="common">Sea lamprey</name>
    <dbReference type="NCBI Taxonomy" id="7757"/>
    <lineage>
        <taxon>Eukaryota</taxon>
        <taxon>Metazoa</taxon>
        <taxon>Chordata</taxon>
        <taxon>Craniata</taxon>
        <taxon>Vertebrata</taxon>
        <taxon>Cyclostomata</taxon>
        <taxon>Hyperoartia</taxon>
        <taxon>Petromyzontiformes</taxon>
        <taxon>Petromyzontidae</taxon>
        <taxon>Petromyzon</taxon>
    </lineage>
</organism>
<dbReference type="InterPro" id="IPR024679">
    <property type="entry name" value="Ipi1_N"/>
</dbReference>
<dbReference type="PANTHER" id="PTHR16056:SF2">
    <property type="entry name" value="TESTIS-EXPRESSED PROTEIN 10"/>
    <property type="match status" value="1"/>
</dbReference>
<keyword evidence="8" id="KW-1185">Reference proteome</keyword>
<name>A0AAJ7SP49_PETMA</name>
<dbReference type="InterPro" id="IPR057949">
    <property type="entry name" value="TPR_TEX10"/>
</dbReference>
<accession>A0AAJ7SP49</accession>
<gene>
    <name evidence="9" type="primary">TEX10</name>
</gene>
<feature type="domain" description="Pre-rRNA-processing protein Ipi1 N-terminal" evidence="6">
    <location>
        <begin position="133"/>
        <end position="233"/>
    </location>
</feature>
<dbReference type="InterPro" id="IPR011989">
    <property type="entry name" value="ARM-like"/>
</dbReference>
<feature type="region of interest" description="Disordered" evidence="5">
    <location>
        <begin position="1"/>
        <end position="29"/>
    </location>
</feature>
<evidence type="ECO:0000256" key="5">
    <source>
        <dbReference type="SAM" id="MobiDB-lite"/>
    </source>
</evidence>
<proteinExistence type="inferred from homology"/>
<dbReference type="KEGG" id="pmrn:116938651"/>
<dbReference type="CTD" id="54881"/>
<comment type="subcellular location">
    <subcellularLocation>
        <location evidence="1">Nucleus</location>
        <location evidence="1">Nucleolus</location>
    </subcellularLocation>
    <subcellularLocation>
        <location evidence="2">Nucleus</location>
        <location evidence="2">Nucleoplasm</location>
    </subcellularLocation>
</comment>
<keyword evidence="4" id="KW-0539">Nucleus</keyword>
<evidence type="ECO:0000256" key="2">
    <source>
        <dbReference type="ARBA" id="ARBA00004642"/>
    </source>
</evidence>
<feature type="domain" description="TEX10-like TPR repeats" evidence="7">
    <location>
        <begin position="542"/>
        <end position="927"/>
    </location>
</feature>
<feature type="compositionally biased region" description="Basic residues" evidence="5">
    <location>
        <begin position="14"/>
        <end position="23"/>
    </location>
</feature>
<dbReference type="Pfam" id="PF25781">
    <property type="entry name" value="TPR_TEX10"/>
    <property type="match status" value="1"/>
</dbReference>
<evidence type="ECO:0000313" key="9">
    <source>
        <dbReference type="RefSeq" id="XP_032801962.1"/>
    </source>
</evidence>
<evidence type="ECO:0000259" key="6">
    <source>
        <dbReference type="Pfam" id="PF12333"/>
    </source>
</evidence>
<evidence type="ECO:0000259" key="7">
    <source>
        <dbReference type="Pfam" id="PF25781"/>
    </source>
</evidence>
<dbReference type="GO" id="GO:0071339">
    <property type="term" value="C:MLL1 complex"/>
    <property type="evidence" value="ECO:0007669"/>
    <property type="project" value="TreeGrafter"/>
</dbReference>
<evidence type="ECO:0000256" key="3">
    <source>
        <dbReference type="ARBA" id="ARBA00006427"/>
    </source>
</evidence>
<dbReference type="InterPro" id="IPR016024">
    <property type="entry name" value="ARM-type_fold"/>
</dbReference>
<evidence type="ECO:0000313" key="8">
    <source>
        <dbReference type="Proteomes" id="UP001318040"/>
    </source>
</evidence>
<dbReference type="AlphaFoldDB" id="A0AAJ7SP49"/>
<dbReference type="Gene3D" id="1.25.10.10">
    <property type="entry name" value="Leucine-rich Repeat Variant"/>
    <property type="match status" value="1"/>
</dbReference>
<sequence length="932" mass="101813">MTKKRQRDTDFQKVKLKVGKKKPRADNETNTNFKTRAITVPEQLKATGSQPTTKRKLSIDTLLTQLRHYGTTVRHGALGGLKELVEAHPELVPQHLPSLVDQVTPLLTDREAVVRQGVVAVLRSIYPRVDAARLSPFVPTLSAHLASAMTHLSEGVQLDALQALDAILETLPQLLVRTASGLRLLGLFVQLISRGGSQAKGDKAPRRLLVNPSGQLTSQQWRLRVLVRLARFLGAVHRETDGEGEVRPAEALHVDWPSCQRGVEVFEHSGLRPMLATTFRLCPVSMANSSEMVVDNDLSHPEGVRTFVHTLVPLLLECWVEAALATQDGDVPIPGSEGLAVMVQVANTMLLLWRLVIRHGRTLGTFFRDTYFTDFKSHFLKNFPYSMCENVARKSKQKGAIKGTEVTEDTVLGLNLNLAELLASVAEHGCGPGGWGASATVPAGRRAAQPDALEPVEHYVAGLLSGGSRLPSTHLGTVLAVVRTLLATLHTQARVEGLLRAVFAEYQQRSVTVANRLRMLRFFRSLYVDEGETSVHVRRSKVLSRWLMTLPPQLIQLGARCPAFSAELVEVIRSAAAHANSNLLASLSTHACHIYDPTDGVVGSLVADAATQRHLLQLLYHLPVFPEGLPPHLAHFCLDVRFPAEMAKTVIRMMHHRACLGTREDSEEAPFPDTAYLGFMFSVLIGVTAKELSGLKQMDLSHVTKSHCTKVDLLETSCDRFLRHAAINEVVCWCLGSVPSRPQLLEVLGHGFESHLTGVPVLPDTCALGLLSGVTRLWDPACDPELLPLALVAACTRALLQRALASPSSGTPAQGEQRRRQCVLEACESSLATLPGTCPAVLSSLLEELASGAPSAGDRVPPAPQREHARALAPMLQWLMQEQHLRPVVAQSAQLLGRLVQTVLDAGGADCWEQWKTDLKCNFTVFMSQSQV</sequence>
<dbReference type="Proteomes" id="UP001318040">
    <property type="component" value="Chromosome 4"/>
</dbReference>
<dbReference type="RefSeq" id="XP_032801962.1">
    <property type="nucleotide sequence ID" value="XM_032946071.1"/>
</dbReference>